<organism evidence="2 3">
    <name type="scientific">Cherax quadricarinatus</name>
    <name type="common">Australian red claw crayfish</name>
    <dbReference type="NCBI Taxonomy" id="27406"/>
    <lineage>
        <taxon>Eukaryota</taxon>
        <taxon>Metazoa</taxon>
        <taxon>Ecdysozoa</taxon>
        <taxon>Arthropoda</taxon>
        <taxon>Crustacea</taxon>
        <taxon>Multicrustacea</taxon>
        <taxon>Malacostraca</taxon>
        <taxon>Eumalacostraca</taxon>
        <taxon>Eucarida</taxon>
        <taxon>Decapoda</taxon>
        <taxon>Pleocyemata</taxon>
        <taxon>Astacidea</taxon>
        <taxon>Parastacoidea</taxon>
        <taxon>Parastacidae</taxon>
        <taxon>Cherax</taxon>
    </lineage>
</organism>
<dbReference type="Proteomes" id="UP001445076">
    <property type="component" value="Unassembled WGS sequence"/>
</dbReference>
<sequence length="133" mass="14701">GSVTKTSNLANFYGGENLWPESGWKPTEGDKPEAKVVNGQGRQDRDLLASLAPEYAEIDSLGTFTAGKKGEVEQSSEKFLSLPQCMPLLKGSHHLLQGQSQQQQQQEEYSCRLSKDVVNNTDNEDKTVTESKR</sequence>
<keyword evidence="3" id="KW-1185">Reference proteome</keyword>
<evidence type="ECO:0000256" key="1">
    <source>
        <dbReference type="SAM" id="MobiDB-lite"/>
    </source>
</evidence>
<feature type="compositionally biased region" description="Basic and acidic residues" evidence="1">
    <location>
        <begin position="123"/>
        <end position="133"/>
    </location>
</feature>
<feature type="compositionally biased region" description="Low complexity" evidence="1">
    <location>
        <begin position="94"/>
        <end position="106"/>
    </location>
</feature>
<dbReference type="AlphaFoldDB" id="A0AAW0YCW1"/>
<reference evidence="2 3" key="1">
    <citation type="journal article" date="2024" name="BMC Genomics">
        <title>Genome assembly of redclaw crayfish (Cherax quadricarinatus) provides insights into its immune adaptation and hypoxia tolerance.</title>
        <authorList>
            <person name="Liu Z."/>
            <person name="Zheng J."/>
            <person name="Li H."/>
            <person name="Fang K."/>
            <person name="Wang S."/>
            <person name="He J."/>
            <person name="Zhou D."/>
            <person name="Weng S."/>
            <person name="Chi M."/>
            <person name="Gu Z."/>
            <person name="He J."/>
            <person name="Li F."/>
            <person name="Wang M."/>
        </authorList>
    </citation>
    <scope>NUCLEOTIDE SEQUENCE [LARGE SCALE GENOMIC DNA]</scope>
    <source>
        <strain evidence="2">ZL_2023a</strain>
    </source>
</reference>
<dbReference type="EMBL" id="JARKIK010000009">
    <property type="protein sequence ID" value="KAK8749719.1"/>
    <property type="molecule type" value="Genomic_DNA"/>
</dbReference>
<protein>
    <submittedName>
        <fullName evidence="2">Uncharacterized protein</fullName>
    </submittedName>
</protein>
<evidence type="ECO:0000313" key="2">
    <source>
        <dbReference type="EMBL" id="KAK8749719.1"/>
    </source>
</evidence>
<evidence type="ECO:0000313" key="3">
    <source>
        <dbReference type="Proteomes" id="UP001445076"/>
    </source>
</evidence>
<feature type="compositionally biased region" description="Polar residues" evidence="1">
    <location>
        <begin position="1"/>
        <end position="10"/>
    </location>
</feature>
<accession>A0AAW0YCW1</accession>
<name>A0AAW0YCW1_CHEQU</name>
<feature type="non-terminal residue" evidence="2">
    <location>
        <position position="1"/>
    </location>
</feature>
<proteinExistence type="predicted"/>
<feature type="region of interest" description="Disordered" evidence="1">
    <location>
        <begin position="93"/>
        <end position="133"/>
    </location>
</feature>
<feature type="region of interest" description="Disordered" evidence="1">
    <location>
        <begin position="1"/>
        <end position="38"/>
    </location>
</feature>
<feature type="non-terminal residue" evidence="2">
    <location>
        <position position="133"/>
    </location>
</feature>
<comment type="caution">
    <text evidence="2">The sequence shown here is derived from an EMBL/GenBank/DDBJ whole genome shotgun (WGS) entry which is preliminary data.</text>
</comment>
<gene>
    <name evidence="2" type="ORF">OTU49_015493</name>
</gene>